<dbReference type="InterPro" id="IPR020556">
    <property type="entry name" value="Amidase_CS"/>
</dbReference>
<accession>A0A2C5XXJ1</accession>
<dbReference type="PANTHER" id="PTHR46072">
    <property type="entry name" value="AMIDASE-RELATED-RELATED"/>
    <property type="match status" value="1"/>
</dbReference>
<feature type="binding site" evidence="6">
    <location>
        <position position="215"/>
    </location>
    <ligand>
        <name>substrate</name>
    </ligand>
</feature>
<dbReference type="SUPFAM" id="SSF75304">
    <property type="entry name" value="Amidase signature (AS) enzymes"/>
    <property type="match status" value="1"/>
</dbReference>
<dbReference type="STRING" id="1399860.A0A2C5XXJ1"/>
<evidence type="ECO:0000313" key="9">
    <source>
        <dbReference type="Proteomes" id="UP000226192"/>
    </source>
</evidence>
<dbReference type="Proteomes" id="UP000226192">
    <property type="component" value="Unassembled WGS sequence"/>
</dbReference>
<dbReference type="AlphaFoldDB" id="A0A2C5XXJ1"/>
<keyword evidence="4" id="KW-0378">Hydrolase</keyword>
<dbReference type="InterPro" id="IPR023631">
    <property type="entry name" value="Amidase_dom"/>
</dbReference>
<comment type="caution">
    <text evidence="8">The sequence shown here is derived from an EMBL/GenBank/DDBJ whole genome shotgun (WGS) entry which is preliminary data.</text>
</comment>
<evidence type="ECO:0000256" key="5">
    <source>
        <dbReference type="PIRSR" id="PIRSR001221-1"/>
    </source>
</evidence>
<feature type="active site" description="Acyl-ester intermediate" evidence="5">
    <location>
        <position position="239"/>
    </location>
</feature>
<proteinExistence type="inferred from homology"/>
<dbReference type="GO" id="GO:0004040">
    <property type="term" value="F:amidase activity"/>
    <property type="evidence" value="ECO:0007669"/>
    <property type="project" value="UniProtKB-EC"/>
</dbReference>
<evidence type="ECO:0000256" key="6">
    <source>
        <dbReference type="PIRSR" id="PIRSR001221-2"/>
    </source>
</evidence>
<name>A0A2C5XXJ1_9HYPO</name>
<gene>
    <name evidence="8" type="ORF">CDD81_700</name>
</gene>
<dbReference type="PIRSF" id="PIRSF001221">
    <property type="entry name" value="Amidase_fungi"/>
    <property type="match status" value="1"/>
</dbReference>
<evidence type="ECO:0000256" key="4">
    <source>
        <dbReference type="ARBA" id="ARBA00022801"/>
    </source>
</evidence>
<feature type="active site" description="Charge relay system" evidence="5">
    <location>
        <position position="215"/>
    </location>
</feature>
<evidence type="ECO:0000313" key="8">
    <source>
        <dbReference type="EMBL" id="PHH61177.1"/>
    </source>
</evidence>
<comment type="catalytic activity">
    <reaction evidence="1">
        <text>a monocarboxylic acid amide + H2O = a monocarboxylate + NH4(+)</text>
        <dbReference type="Rhea" id="RHEA:12020"/>
        <dbReference type="ChEBI" id="CHEBI:15377"/>
        <dbReference type="ChEBI" id="CHEBI:28938"/>
        <dbReference type="ChEBI" id="CHEBI:35757"/>
        <dbReference type="ChEBI" id="CHEBI:83628"/>
        <dbReference type="EC" id="3.5.1.4"/>
    </reaction>
</comment>
<sequence length="541" mass="59100">MAETATATSGSWQEISSQKREALAASIPAQWRIPDDIMPPQSQLDVTSWPASSGWFTDDELAVTEMSATQLAAQLCSGQLKSEHVTRVFCKRAAAAQQLTNCLAETAFERALATARARDRHLEESGKPLGPLHGLPVSVKDNFKLCGVDSTIGFVSHVGDAATSDSTLVTLLEQAGAVIYVKTNVPTAMMIPETVNNLFGRTCNPHNRETTCGGSSGGEAALIAFCGSPLGVGTDIGGSIRVPAACTGIFGLRPSFGRFPTRNCRSGMPGQETVRSVNGPLARSLSDIELFSKCIIGQKPWLHDTRCLPIPWRPVQVPQRLRIAAMYHDGLVLPTPPVLRALQDTVKKLKAAGHDIIEWDPIYHQQGGPLLWRMFVADGGKAIRKELERTGEPWPPGLEAYRVAKELGTYDLWKLHLERVKFSDEVLDCWNKAQIDAILCPTTAFSTAKHDNLFHVVYTGVFNILDYSCISFPTGHVVDKEIDILDKDYQPMSPTCKIINENYDANEVDGLPISLQLVAQRLEEEKLLAMANRVLEALSSA</sequence>
<evidence type="ECO:0000256" key="1">
    <source>
        <dbReference type="ARBA" id="ARBA00001311"/>
    </source>
</evidence>
<organism evidence="8 9">
    <name type="scientific">Ophiocordyceps australis</name>
    <dbReference type="NCBI Taxonomy" id="1399860"/>
    <lineage>
        <taxon>Eukaryota</taxon>
        <taxon>Fungi</taxon>
        <taxon>Dikarya</taxon>
        <taxon>Ascomycota</taxon>
        <taxon>Pezizomycotina</taxon>
        <taxon>Sordariomycetes</taxon>
        <taxon>Hypocreomycetidae</taxon>
        <taxon>Hypocreales</taxon>
        <taxon>Ophiocordycipitaceae</taxon>
        <taxon>Ophiocordyceps</taxon>
    </lineage>
</organism>
<dbReference type="EC" id="3.5.1.4" evidence="3"/>
<evidence type="ECO:0000256" key="3">
    <source>
        <dbReference type="ARBA" id="ARBA00012922"/>
    </source>
</evidence>
<feature type="active site" description="Charge relay system" evidence="5">
    <location>
        <position position="140"/>
    </location>
</feature>
<feature type="domain" description="Amidase" evidence="7">
    <location>
        <begin position="85"/>
        <end position="528"/>
    </location>
</feature>
<dbReference type="PANTHER" id="PTHR46072:SF11">
    <property type="entry name" value="AMIDASE-RELATED"/>
    <property type="match status" value="1"/>
</dbReference>
<dbReference type="Gene3D" id="3.90.1300.10">
    <property type="entry name" value="Amidase signature (AS) domain"/>
    <property type="match status" value="1"/>
</dbReference>
<dbReference type="Pfam" id="PF01425">
    <property type="entry name" value="Amidase"/>
    <property type="match status" value="1"/>
</dbReference>
<protein>
    <recommendedName>
        <fullName evidence="3">amidase</fullName>
        <ecNumber evidence="3">3.5.1.4</ecNumber>
    </recommendedName>
</protein>
<feature type="binding site" evidence="6">
    <location>
        <position position="189"/>
    </location>
    <ligand>
        <name>substrate</name>
    </ligand>
</feature>
<dbReference type="PROSITE" id="PS00571">
    <property type="entry name" value="AMIDASES"/>
    <property type="match status" value="1"/>
</dbReference>
<reference evidence="8 9" key="1">
    <citation type="submission" date="2017-06" db="EMBL/GenBank/DDBJ databases">
        <title>Ant-infecting Ophiocordyceps genomes reveal a high diversity of potential behavioral manipulation genes and a possible major role for enterotoxins.</title>
        <authorList>
            <person name="De Bekker C."/>
            <person name="Evans H.C."/>
            <person name="Brachmann A."/>
            <person name="Hughes D.P."/>
        </authorList>
    </citation>
    <scope>NUCLEOTIDE SEQUENCE [LARGE SCALE GENOMIC DNA]</scope>
    <source>
        <strain evidence="8 9">Map64</strain>
    </source>
</reference>
<comment type="similarity">
    <text evidence="2">Belongs to the amidase family.</text>
</comment>
<dbReference type="InterPro" id="IPR036928">
    <property type="entry name" value="AS_sf"/>
</dbReference>
<keyword evidence="9" id="KW-1185">Reference proteome</keyword>
<dbReference type="EMBL" id="NJET01000113">
    <property type="protein sequence ID" value="PHH61177.1"/>
    <property type="molecule type" value="Genomic_DNA"/>
</dbReference>
<feature type="binding site" evidence="6">
    <location>
        <begin position="236"/>
        <end position="239"/>
    </location>
    <ligand>
        <name>substrate</name>
    </ligand>
</feature>
<evidence type="ECO:0000259" key="7">
    <source>
        <dbReference type="Pfam" id="PF01425"/>
    </source>
</evidence>
<evidence type="ECO:0000256" key="2">
    <source>
        <dbReference type="ARBA" id="ARBA00009199"/>
    </source>
</evidence>
<dbReference type="OrthoDB" id="6428749at2759"/>